<feature type="compositionally biased region" description="Gly residues" evidence="1">
    <location>
        <begin position="92"/>
        <end position="103"/>
    </location>
</feature>
<name>A0A377JNL8_9HELI</name>
<reference evidence="2 3" key="1">
    <citation type="submission" date="2018-06" db="EMBL/GenBank/DDBJ databases">
        <authorList>
            <consortium name="Pathogen Informatics"/>
            <person name="Doyle S."/>
        </authorList>
    </citation>
    <scope>NUCLEOTIDE SEQUENCE [LARGE SCALE GENOMIC DNA]</scope>
    <source>
        <strain evidence="2 3">NCTC12221</strain>
    </source>
</reference>
<dbReference type="AlphaFoldDB" id="A0A377JNL8"/>
<proteinExistence type="predicted"/>
<accession>A0A377JNL8</accession>
<feature type="region of interest" description="Disordered" evidence="1">
    <location>
        <begin position="87"/>
        <end position="110"/>
    </location>
</feature>
<protein>
    <submittedName>
        <fullName evidence="2">Uncharacterized protein</fullName>
    </submittedName>
</protein>
<evidence type="ECO:0000313" key="2">
    <source>
        <dbReference type="EMBL" id="STP09346.1"/>
    </source>
</evidence>
<dbReference type="EMBL" id="UGHZ01000001">
    <property type="protein sequence ID" value="STP09346.1"/>
    <property type="molecule type" value="Genomic_DNA"/>
</dbReference>
<evidence type="ECO:0000313" key="3">
    <source>
        <dbReference type="Proteomes" id="UP000255335"/>
    </source>
</evidence>
<sequence length="110" mass="11250">MGVGAARATASKSATSLLDSVGRAGAAPTPSAGVINAPYVGGYNFTPKMAMQYNAMSNQGKEIFRRELGNMSPNRLTQFERFLKGEAQTPLGGAGGGVTGGAFGPDVIRP</sequence>
<evidence type="ECO:0000256" key="1">
    <source>
        <dbReference type="SAM" id="MobiDB-lite"/>
    </source>
</evidence>
<gene>
    <name evidence="2" type="ORF">NCTC12221_00786</name>
</gene>
<organism evidence="2 3">
    <name type="scientific">Helicobacter cinaedi</name>
    <dbReference type="NCBI Taxonomy" id="213"/>
    <lineage>
        <taxon>Bacteria</taxon>
        <taxon>Pseudomonadati</taxon>
        <taxon>Campylobacterota</taxon>
        <taxon>Epsilonproteobacteria</taxon>
        <taxon>Campylobacterales</taxon>
        <taxon>Helicobacteraceae</taxon>
        <taxon>Helicobacter</taxon>
    </lineage>
</organism>
<dbReference type="Proteomes" id="UP000255335">
    <property type="component" value="Unassembled WGS sequence"/>
</dbReference>